<dbReference type="InterPro" id="IPR041677">
    <property type="entry name" value="DNA2/NAM7_AAA_11"/>
</dbReference>
<evidence type="ECO:0000256" key="2">
    <source>
        <dbReference type="ARBA" id="ARBA00022741"/>
    </source>
</evidence>
<accession>A0ABN1V1K8</accession>
<evidence type="ECO:0000256" key="3">
    <source>
        <dbReference type="ARBA" id="ARBA00022801"/>
    </source>
</evidence>
<evidence type="ECO:0000256" key="4">
    <source>
        <dbReference type="ARBA" id="ARBA00022806"/>
    </source>
</evidence>
<dbReference type="Pfam" id="PF13086">
    <property type="entry name" value="AAA_11"/>
    <property type="match status" value="1"/>
</dbReference>
<evidence type="ECO:0000313" key="11">
    <source>
        <dbReference type="Proteomes" id="UP001500467"/>
    </source>
</evidence>
<dbReference type="InterPro" id="IPR049468">
    <property type="entry name" value="Restrct_endonuc-II-like_dom"/>
</dbReference>
<dbReference type="CDD" id="cd18808">
    <property type="entry name" value="SF1_C_Upf1"/>
    <property type="match status" value="1"/>
</dbReference>
<feature type="domain" description="DNA2/NAM7 helicase helicase" evidence="7">
    <location>
        <begin position="680"/>
        <end position="769"/>
    </location>
</feature>
<evidence type="ECO:0000256" key="5">
    <source>
        <dbReference type="ARBA" id="ARBA00022840"/>
    </source>
</evidence>
<keyword evidence="11" id="KW-1185">Reference proteome</keyword>
<evidence type="ECO:0000256" key="1">
    <source>
        <dbReference type="ARBA" id="ARBA00007913"/>
    </source>
</evidence>
<dbReference type="RefSeq" id="WP_253852595.1">
    <property type="nucleotide sequence ID" value="NZ_BAAALM010000001.1"/>
</dbReference>
<dbReference type="InterPro" id="IPR047187">
    <property type="entry name" value="SF1_C_Upf1"/>
</dbReference>
<comment type="caution">
    <text evidence="10">The sequence shown here is derived from an EMBL/GenBank/DDBJ whole genome shotgun (WGS) entry which is preliminary data.</text>
</comment>
<evidence type="ECO:0000313" key="10">
    <source>
        <dbReference type="EMBL" id="GAA1190050.1"/>
    </source>
</evidence>
<dbReference type="EMBL" id="BAAALM010000001">
    <property type="protein sequence ID" value="GAA1190050.1"/>
    <property type="molecule type" value="Genomic_DNA"/>
</dbReference>
<dbReference type="InterPro" id="IPR050534">
    <property type="entry name" value="Coronavir_polyprotein_1ab"/>
</dbReference>
<name>A0ABN1V1K8_9PSEU</name>
<dbReference type="PANTHER" id="PTHR43788">
    <property type="entry name" value="DNA2/NAM7 HELICASE FAMILY MEMBER"/>
    <property type="match status" value="1"/>
</dbReference>
<reference evidence="10 11" key="1">
    <citation type="journal article" date="2019" name="Int. J. Syst. Evol. Microbiol.">
        <title>The Global Catalogue of Microorganisms (GCM) 10K type strain sequencing project: providing services to taxonomists for standard genome sequencing and annotation.</title>
        <authorList>
            <consortium name="The Broad Institute Genomics Platform"/>
            <consortium name="The Broad Institute Genome Sequencing Center for Infectious Disease"/>
            <person name="Wu L."/>
            <person name="Ma J."/>
        </authorList>
    </citation>
    <scope>NUCLEOTIDE SEQUENCE [LARGE SCALE GENOMIC DNA]</scope>
    <source>
        <strain evidence="10 11">JCM 13022</strain>
    </source>
</reference>
<evidence type="ECO:0000259" key="8">
    <source>
        <dbReference type="Pfam" id="PF13087"/>
    </source>
</evidence>
<keyword evidence="2" id="KW-0547">Nucleotide-binding</keyword>
<feature type="region of interest" description="Disordered" evidence="6">
    <location>
        <begin position="1726"/>
        <end position="1756"/>
    </location>
</feature>
<keyword evidence="5" id="KW-0067">ATP-binding</keyword>
<gene>
    <name evidence="10" type="ORF">GCM10009675_00210</name>
</gene>
<dbReference type="InterPro" id="IPR027417">
    <property type="entry name" value="P-loop_NTPase"/>
</dbReference>
<dbReference type="Gene3D" id="3.40.50.300">
    <property type="entry name" value="P-loop containing nucleotide triphosphate hydrolases"/>
    <property type="match status" value="3"/>
</dbReference>
<proteinExistence type="inferred from homology"/>
<feature type="domain" description="Restriction endonuclease type II-like" evidence="9">
    <location>
        <begin position="1627"/>
        <end position="1721"/>
    </location>
</feature>
<evidence type="ECO:0000259" key="7">
    <source>
        <dbReference type="Pfam" id="PF13086"/>
    </source>
</evidence>
<dbReference type="SUPFAM" id="SSF52540">
    <property type="entry name" value="P-loop containing nucleoside triphosphate hydrolases"/>
    <property type="match status" value="1"/>
</dbReference>
<evidence type="ECO:0000256" key="6">
    <source>
        <dbReference type="SAM" id="MobiDB-lite"/>
    </source>
</evidence>
<keyword evidence="3" id="KW-0378">Hydrolase</keyword>
<evidence type="ECO:0000259" key="9">
    <source>
        <dbReference type="Pfam" id="PF18741"/>
    </source>
</evidence>
<dbReference type="PANTHER" id="PTHR43788:SF8">
    <property type="entry name" value="DNA-BINDING PROTEIN SMUBP-2"/>
    <property type="match status" value="1"/>
</dbReference>
<comment type="similarity">
    <text evidence="1">Belongs to the DNA2/NAM7 helicase family.</text>
</comment>
<feature type="domain" description="DNA2/NAM7 helicase-like C-terminal" evidence="8">
    <location>
        <begin position="1383"/>
        <end position="1576"/>
    </location>
</feature>
<keyword evidence="4" id="KW-0347">Helicase</keyword>
<dbReference type="Pfam" id="PF13195">
    <property type="entry name" value="DUF4011"/>
    <property type="match status" value="1"/>
</dbReference>
<dbReference type="Pfam" id="PF13087">
    <property type="entry name" value="AAA_12"/>
    <property type="match status" value="1"/>
</dbReference>
<dbReference type="Proteomes" id="UP001500467">
    <property type="component" value="Unassembled WGS sequence"/>
</dbReference>
<sequence length="1999" mass="220032">MTVTQRNTAAAQDGRLSVELAFPPAINYALVHNDVPLARYLRVENLTDEDLPGIDVRVELLGPDGQIATWHRTIPHLHARSEVLRVDFADLAPGPDAVGAADEAYPVHYRVLVRAGGTRLRAEARSRVLARNEWFNAPSLYESIAAFVQPNTASVDHVLRSARDLLERETGSSSLEGYQAGRQRAAQIGGAVYEALRAQRISYVGLPASFEDTGQKVRTTADVLGGQLGNCLDLSVTYAACLEQAGLHPLIWIVSGHAFAGFFLEEERLPETVSLDPNHMINLMESRRALAVELTGIGPGTGSKDYAEALRAGTAQFRSREHLYGMVDVALTHRTAIKALPSDDRRTSSGPADAEGSVQSHTLALPDELVGSGTFDVEQNLASREDATDQAPERIKRWRKSLLDLSLRNPLLKLPARGKGLDLHVPHDTLAALDDLVHSGKPVRIVPEDRVGGVQQLSGVNTVRDLPDESVADELERDHRIYGRVPDGRYIAKMRELQREARTIQQETGSNYLYLTFGTLVHPGASGEAHAPLFLLPVRIEGGSGRSPYTIVADGDEISAPNYCLIEWLRVKHGVRIPELENPPLDEDGIDIVRSFEAIRSSLVENDLHYRLDERASLRLLQFSTFQMWRDLTDHWERFMTNPIVRHLVTKPGHQFADPAATTDDNAFDEAALQLPIPADGSQMRAITMAAKDRSFVLEGPPGTGKSQTITNLIAHALRSGKRVLFVAEKQAALDVVKRRLGTIGLSDFCLDLHGRKQSLASIREQLNTARERTVQDDEHGWAAAEARYRQNVRALRDYPRRLHEENAARFSAWSAYAATTAHGDGPTAPVPPEIMGLDEQRRQAVSATVAELPAAAEAARLRAQHPWSLSGHRTVDTLKVAELTAAADELETVRELFHRLPEQLRSELTQLSSPVYAGTALPCARLARQHRLPGQQATSATTRERWDAAVGELLAELEGFQRQHAAVLATFRPEAFAHPDLPAWVTEAGNTNKGLFGKKKKRRRLAERLQPHLREGTTLDPEAIRQTVTAAAMARDHAAVLHQRFVAVPGLELPFEWSPAQSDAIAVVERRRDALVAGRELRAHSAGLWQALHELGRHAPVAELERFVKAWGNWFRLLTPGTEELRRWCSGRSWPEAWNADGPRWREELRTHGLLPLQRWGAVLAHTDLLTGAGLTDFCEQILTGALPAHELEVAYLRGLAGTALRERLQTSQLEYFDTDTHEHHVDEYLRFGGELEKLLPTRLASELLARRPRLDGDREFLRHITTSRRGANRLSFRQLLAKYPDEITGLTPCFLMSPASVANFLPPGAVEFDLVVFDEASQIRVAQAVGAMGRARSVVVVGDSKQMPPSSIMEAGHGEGDEEAAAVADGADDAVPADLDSILEECVESGLDREWLSWHYRSSDESLIAFSNQHYYENKLHTLPAPGSWPHAGITWRRLDGAYDRGGTRTNVVEARAIADQIAALLADPVTSERSIGVVTFNVPQRDLVLNLLEDSDDPNVQYALSREDEPLFVKNLENVQGDERDTVLFTLAFSRNPDTGQLPLNFGPLNNAGGERRLNVAVTRAREQVMLFSSFDPHDIDLARSNATGIRHLRAYLELAAGGFDQFGGIEASDPRADDRILSEVADAVRARGYEVATNVGLSQFTVDIAVRHADSRRWQVAVLLDGPEWASRLTVADRDRAPQLLGAKMRWPSTVRVWLPAWVRERAAVLERIDEAIARSEPDATAVRSDAGVGGAKGSEAGVPTSADPDAPPVKAAVPTLREAAVQDGPYGDSDGASPTHIQAPGSLPADREAVVNSATTEAPQPQRAALASEAGVPFVPYEPRPVGVKEDLDRLGSDAAVQRQLEEMFVEVTNFEGPVEINRLAKKALHCFGLGRVRENRVLEALEHLPSALRTERSPVGIHVWPADLDPHTWRGFRETQRSSDRAVQEIAPHEIINAIRHASNTGGPGERVLREALRLLGHTKMTEAVEDHIVRVLDFGVGEGLLPSSLGRR</sequence>
<dbReference type="InterPro" id="IPR041679">
    <property type="entry name" value="DNA2/NAM7-like_C"/>
</dbReference>
<dbReference type="Pfam" id="PF18741">
    <property type="entry name" value="MTES_1575"/>
    <property type="match status" value="1"/>
</dbReference>
<organism evidence="10 11">
    <name type="scientific">Prauserella alba</name>
    <dbReference type="NCBI Taxonomy" id="176898"/>
    <lineage>
        <taxon>Bacteria</taxon>
        <taxon>Bacillati</taxon>
        <taxon>Actinomycetota</taxon>
        <taxon>Actinomycetes</taxon>
        <taxon>Pseudonocardiales</taxon>
        <taxon>Pseudonocardiaceae</taxon>
        <taxon>Prauserella</taxon>
    </lineage>
</organism>
<feature type="region of interest" description="Disordered" evidence="6">
    <location>
        <begin position="340"/>
        <end position="360"/>
    </location>
</feature>
<protein>
    <submittedName>
        <fullName evidence="10">DUF3320 domain-containing protein</fullName>
    </submittedName>
</protein>
<dbReference type="InterPro" id="IPR025103">
    <property type="entry name" value="DUF4011"/>
</dbReference>